<dbReference type="RefSeq" id="WP_071861702.1">
    <property type="nucleotide sequence ID" value="NZ_JBHLVS010000031.1"/>
</dbReference>
<comment type="similarity">
    <text evidence="1">Belongs to the isochorismatase family.</text>
</comment>
<evidence type="ECO:0000313" key="4">
    <source>
        <dbReference type="EMBL" id="OJG36472.1"/>
    </source>
</evidence>
<dbReference type="STRING" id="319970.RV00_GL001831"/>
<organism evidence="4 5">
    <name type="scientific">Enterococcus devriesei</name>
    <dbReference type="NCBI Taxonomy" id="319970"/>
    <lineage>
        <taxon>Bacteria</taxon>
        <taxon>Bacillati</taxon>
        <taxon>Bacillota</taxon>
        <taxon>Bacilli</taxon>
        <taxon>Lactobacillales</taxon>
        <taxon>Enterococcaceae</taxon>
        <taxon>Enterococcus</taxon>
    </lineage>
</organism>
<comment type="caution">
    <text evidence="4">The sequence shown here is derived from an EMBL/GenBank/DDBJ whole genome shotgun (WGS) entry which is preliminary data.</text>
</comment>
<keyword evidence="2" id="KW-0378">Hydrolase</keyword>
<dbReference type="CDD" id="cd01014">
    <property type="entry name" value="nicotinamidase_related"/>
    <property type="match status" value="1"/>
</dbReference>
<sequence length="166" mass="19096">MPKLSDALLVIDLQKGVCFKELPIHHLDELISNINQRIVDYRQANKTVVFIQHCDEELIPHTESWELLTELAIATTDPIIQKNHANAFYHTKLQATLTEKDCHSLEVCGAQTEYCIDTTIKFAHGLGYPLTMKKNFSTTYDHSFLSAADTIAFYEKIWNKRFLQLL</sequence>
<dbReference type="SUPFAM" id="SSF52499">
    <property type="entry name" value="Isochorismatase-like hydrolases"/>
    <property type="match status" value="1"/>
</dbReference>
<feature type="domain" description="Isochorismatase-like" evidence="3">
    <location>
        <begin position="7"/>
        <end position="134"/>
    </location>
</feature>
<evidence type="ECO:0000256" key="2">
    <source>
        <dbReference type="ARBA" id="ARBA00022801"/>
    </source>
</evidence>
<dbReference type="PANTHER" id="PTHR43540:SF14">
    <property type="entry name" value="ISOCHORISMATASE"/>
    <property type="match status" value="1"/>
</dbReference>
<name>A0A1L8SX55_9ENTE</name>
<protein>
    <recommendedName>
        <fullName evidence="3">Isochorismatase-like domain-containing protein</fullName>
    </recommendedName>
</protein>
<evidence type="ECO:0000313" key="5">
    <source>
        <dbReference type="Proteomes" id="UP000183700"/>
    </source>
</evidence>
<dbReference type="InterPro" id="IPR036380">
    <property type="entry name" value="Isochorismatase-like_sf"/>
</dbReference>
<dbReference type="GO" id="GO:0016787">
    <property type="term" value="F:hydrolase activity"/>
    <property type="evidence" value="ECO:0007669"/>
    <property type="project" value="UniProtKB-KW"/>
</dbReference>
<reference evidence="4 5" key="1">
    <citation type="submission" date="2014-12" db="EMBL/GenBank/DDBJ databases">
        <title>Draft genome sequences of 29 type strains of Enterococci.</title>
        <authorList>
            <person name="Zhong Z."/>
            <person name="Sun Z."/>
            <person name="Liu W."/>
            <person name="Zhang W."/>
            <person name="Zhang H."/>
        </authorList>
    </citation>
    <scope>NUCLEOTIDE SEQUENCE [LARGE SCALE GENOMIC DNA]</scope>
    <source>
        <strain evidence="4 5">DSM 22802</strain>
    </source>
</reference>
<proteinExistence type="inferred from homology"/>
<dbReference type="AlphaFoldDB" id="A0A1L8SX55"/>
<dbReference type="InterPro" id="IPR000868">
    <property type="entry name" value="Isochorismatase-like_dom"/>
</dbReference>
<dbReference type="Pfam" id="PF00857">
    <property type="entry name" value="Isochorismatase"/>
    <property type="match status" value="1"/>
</dbReference>
<dbReference type="InterPro" id="IPR050272">
    <property type="entry name" value="Isochorismatase-like_hydrls"/>
</dbReference>
<dbReference type="EMBL" id="JXKM01000003">
    <property type="protein sequence ID" value="OJG36472.1"/>
    <property type="molecule type" value="Genomic_DNA"/>
</dbReference>
<evidence type="ECO:0000256" key="1">
    <source>
        <dbReference type="ARBA" id="ARBA00006336"/>
    </source>
</evidence>
<dbReference type="OrthoDB" id="9785724at2"/>
<dbReference type="PANTHER" id="PTHR43540">
    <property type="entry name" value="PEROXYUREIDOACRYLATE/UREIDOACRYLATE AMIDOHYDROLASE-RELATED"/>
    <property type="match status" value="1"/>
</dbReference>
<gene>
    <name evidence="4" type="ORF">RV00_GL001831</name>
</gene>
<keyword evidence="5" id="KW-1185">Reference proteome</keyword>
<accession>A0A1L8SX55</accession>
<evidence type="ECO:0000259" key="3">
    <source>
        <dbReference type="Pfam" id="PF00857"/>
    </source>
</evidence>
<dbReference type="Gene3D" id="3.40.50.850">
    <property type="entry name" value="Isochorismatase-like"/>
    <property type="match status" value="1"/>
</dbReference>
<dbReference type="Proteomes" id="UP000183700">
    <property type="component" value="Unassembled WGS sequence"/>
</dbReference>